<evidence type="ECO:0000259" key="3">
    <source>
        <dbReference type="PROSITE" id="PS51137"/>
    </source>
</evidence>
<reference evidence="5" key="1">
    <citation type="submission" date="2014-03" db="EMBL/GenBank/DDBJ databases">
        <authorList>
            <person name="Aksoy S."/>
            <person name="Warren W."/>
            <person name="Wilson R.K."/>
        </authorList>
    </citation>
    <scope>NUCLEOTIDE SEQUENCE [LARGE SCALE GENOMIC DNA]</scope>
    <source>
        <strain evidence="5">IAEA</strain>
    </source>
</reference>
<feature type="domain" description="VM" evidence="3">
    <location>
        <begin position="84"/>
        <end position="121"/>
    </location>
</feature>
<feature type="signal peptide" evidence="2">
    <location>
        <begin position="1"/>
        <end position="34"/>
    </location>
</feature>
<evidence type="ECO:0000256" key="1">
    <source>
        <dbReference type="ARBA" id="ARBA00022729"/>
    </source>
</evidence>
<dbReference type="Pfam" id="PF10542">
    <property type="entry name" value="Vitelline_membr"/>
    <property type="match status" value="1"/>
</dbReference>
<reference evidence="4" key="2">
    <citation type="submission" date="2020-05" db="UniProtKB">
        <authorList>
            <consortium name="EnsemblMetazoa"/>
        </authorList>
    </citation>
    <scope>IDENTIFICATION</scope>
    <source>
        <strain evidence="4">IAEA</strain>
    </source>
</reference>
<protein>
    <submittedName>
        <fullName evidence="4">VM domain-containing protein</fullName>
    </submittedName>
</protein>
<feature type="chain" id="PRO_5008402725" evidence="2">
    <location>
        <begin position="35"/>
        <end position="148"/>
    </location>
</feature>
<dbReference type="PROSITE" id="PS51137">
    <property type="entry name" value="VM"/>
    <property type="match status" value="1"/>
</dbReference>
<sequence length="148" mass="16267">MKNNRNRCMNAMKKTIIFLIVFTALLNWNVTATASNAPMDFVDKSSIKTNEEQQSVEENDNLDNYRNRRAFKSAAAAAAATGYQISAPPCAKNYMFSCQPNLAPVSCANNNGIGVNSPVVGGYQAAYNAPVPVYAQAQPLLQPFYYRE</sequence>
<keyword evidence="5" id="KW-1185">Reference proteome</keyword>
<dbReference type="VEuPathDB" id="VectorBase:GPAI009136"/>
<accession>A0A1A9ZB05</accession>
<proteinExistence type="predicted"/>
<dbReference type="InterPro" id="IPR013135">
    <property type="entry name" value="Vitelline_membr_Cys-rich-dom"/>
</dbReference>
<dbReference type="Proteomes" id="UP000092445">
    <property type="component" value="Unassembled WGS sequence"/>
</dbReference>
<name>A0A1A9ZB05_GLOPL</name>
<dbReference type="EnsemblMetazoa" id="GPAI009136-RA">
    <property type="protein sequence ID" value="GPAI009136-PA"/>
    <property type="gene ID" value="GPAI009136"/>
</dbReference>
<evidence type="ECO:0000313" key="4">
    <source>
        <dbReference type="EnsemblMetazoa" id="GPAI009136-PA"/>
    </source>
</evidence>
<keyword evidence="1 2" id="KW-0732">Signal</keyword>
<evidence type="ECO:0000256" key="2">
    <source>
        <dbReference type="SAM" id="SignalP"/>
    </source>
</evidence>
<evidence type="ECO:0000313" key="5">
    <source>
        <dbReference type="Proteomes" id="UP000092445"/>
    </source>
</evidence>
<dbReference type="AlphaFoldDB" id="A0A1A9ZB05"/>
<organism evidence="4 5">
    <name type="scientific">Glossina pallidipes</name>
    <name type="common">Tsetse fly</name>
    <dbReference type="NCBI Taxonomy" id="7398"/>
    <lineage>
        <taxon>Eukaryota</taxon>
        <taxon>Metazoa</taxon>
        <taxon>Ecdysozoa</taxon>
        <taxon>Arthropoda</taxon>
        <taxon>Hexapoda</taxon>
        <taxon>Insecta</taxon>
        <taxon>Pterygota</taxon>
        <taxon>Neoptera</taxon>
        <taxon>Endopterygota</taxon>
        <taxon>Diptera</taxon>
        <taxon>Brachycera</taxon>
        <taxon>Muscomorpha</taxon>
        <taxon>Hippoboscoidea</taxon>
        <taxon>Glossinidae</taxon>
        <taxon>Glossina</taxon>
    </lineage>
</organism>